<dbReference type="Gene3D" id="1.25.10.10">
    <property type="entry name" value="Leucine-rich Repeat Variant"/>
    <property type="match status" value="1"/>
</dbReference>
<feature type="transmembrane region" description="Helical" evidence="1">
    <location>
        <begin position="25"/>
        <end position="47"/>
    </location>
</feature>
<evidence type="ECO:0000313" key="3">
    <source>
        <dbReference type="EMBL" id="GJM52516.1"/>
    </source>
</evidence>
<evidence type="ECO:0000256" key="1">
    <source>
        <dbReference type="SAM" id="Phobius"/>
    </source>
</evidence>
<keyword evidence="1" id="KW-0472">Membrane</keyword>
<dbReference type="AlphaFoldDB" id="A0AAV5ASY2"/>
<evidence type="ECO:0000313" key="4">
    <source>
        <dbReference type="Proteomes" id="UP001207736"/>
    </source>
</evidence>
<name>A0AAV5ASY2_9FLAO</name>
<dbReference type="Pfam" id="PF13646">
    <property type="entry name" value="HEAT_2"/>
    <property type="match status" value="1"/>
</dbReference>
<keyword evidence="5" id="KW-1185">Reference proteome</keyword>
<organism evidence="2 4">
    <name type="scientific">Capnocytophaga catalasegens</name>
    <dbReference type="NCBI Taxonomy" id="1004260"/>
    <lineage>
        <taxon>Bacteria</taxon>
        <taxon>Pseudomonadati</taxon>
        <taxon>Bacteroidota</taxon>
        <taxon>Flavobacteriia</taxon>
        <taxon>Flavobacteriales</taxon>
        <taxon>Flavobacteriaceae</taxon>
        <taxon>Capnocytophaga</taxon>
    </lineage>
</organism>
<keyword evidence="1" id="KW-1133">Transmembrane helix</keyword>
<accession>A0AAV5ASY2</accession>
<evidence type="ECO:0008006" key="6">
    <source>
        <dbReference type="Google" id="ProtNLM"/>
    </source>
</evidence>
<dbReference type="Proteomes" id="UP001208692">
    <property type="component" value="Unassembled WGS sequence"/>
</dbReference>
<gene>
    <name evidence="2" type="ORF">RCZ15_03400</name>
    <name evidence="3" type="ORF">RCZ16_08330</name>
</gene>
<dbReference type="EMBL" id="BQKA01000006">
    <property type="protein sequence ID" value="GJM49365.1"/>
    <property type="molecule type" value="Genomic_DNA"/>
</dbReference>
<keyword evidence="1" id="KW-0812">Transmembrane</keyword>
<dbReference type="InterPro" id="IPR011989">
    <property type="entry name" value="ARM-like"/>
</dbReference>
<dbReference type="SUPFAM" id="SSF48371">
    <property type="entry name" value="ARM repeat"/>
    <property type="match status" value="1"/>
</dbReference>
<evidence type="ECO:0000313" key="2">
    <source>
        <dbReference type="EMBL" id="GJM49365.1"/>
    </source>
</evidence>
<comment type="caution">
    <text evidence="2">The sequence shown here is derived from an EMBL/GenBank/DDBJ whole genome shotgun (WGS) entry which is preliminary data.</text>
</comment>
<reference evidence="2 5" key="1">
    <citation type="submission" date="2021-11" db="EMBL/GenBank/DDBJ databases">
        <title>Draft genome sequence of Capnocytophaga sp. strain KC07075 isolated from cat oral cavity.</title>
        <authorList>
            <person name="Suzuki M."/>
            <person name="Imaoka K."/>
            <person name="Kimura M."/>
            <person name="Morikawa S."/>
            <person name="Maeda K."/>
        </authorList>
    </citation>
    <scope>NUCLEOTIDE SEQUENCE</scope>
    <source>
        <strain evidence="2">KC07075</strain>
        <strain evidence="3 5">KC07079</strain>
    </source>
</reference>
<evidence type="ECO:0000313" key="5">
    <source>
        <dbReference type="Proteomes" id="UP001208692"/>
    </source>
</evidence>
<protein>
    <recommendedName>
        <fullName evidence="6">HEAT repeat domain-containing protein</fullName>
    </recommendedName>
</protein>
<sequence>MTDIIAYIQYYLDKIGLYPSSLGEIFIFNLLFLLLFIFNFIFLVLKWHKRRKTAKRKLYLRKEYAERITQILLTKRDLDKTEMSDYLAMNAVDGNYKELLTNLLLEILDQYKVINRSNYKMLLERLKLKKYWEDKLQYGSKKIRDRALRKIGGLNMEISESILIPITTVKDSILRKRARSLYLYISKNNPFKFFDEDFDSQFSQWDSIEIHSILQKKPRNTIPNFIQWVQEHSISDGLKSFLVYEIAHYHQKDSLDNLLKMLEGSEVKLRQSIIDAFGVFGYQKAIPVLSAMYNTQPSSIQQAILRAFGNFKREDELSFIQNAIETAHDMDTRLQGLESLYNYGKRGREIFYFLKEKAQNEQELLPFLHIEHPLNQKKN</sequence>
<proteinExistence type="predicted"/>
<dbReference type="Proteomes" id="UP001207736">
    <property type="component" value="Unassembled WGS sequence"/>
</dbReference>
<dbReference type="InterPro" id="IPR016024">
    <property type="entry name" value="ARM-type_fold"/>
</dbReference>
<dbReference type="EMBL" id="BQKB01000013">
    <property type="protein sequence ID" value="GJM52516.1"/>
    <property type="molecule type" value="Genomic_DNA"/>
</dbReference>